<evidence type="ECO:0000256" key="1">
    <source>
        <dbReference type="SAM" id="MobiDB-lite"/>
    </source>
</evidence>
<accession>A0A232FLH8</accession>
<dbReference type="EMBL" id="NNAY01000052">
    <property type="protein sequence ID" value="OXU31515.1"/>
    <property type="molecule type" value="Genomic_DNA"/>
</dbReference>
<keyword evidence="2" id="KW-0812">Transmembrane</keyword>
<dbReference type="AlphaFoldDB" id="A0A232FLH8"/>
<feature type="region of interest" description="Disordered" evidence="1">
    <location>
        <begin position="151"/>
        <end position="172"/>
    </location>
</feature>
<feature type="transmembrane region" description="Helical" evidence="2">
    <location>
        <begin position="279"/>
        <end position="300"/>
    </location>
</feature>
<feature type="region of interest" description="Disordered" evidence="1">
    <location>
        <begin position="646"/>
        <end position="701"/>
    </location>
</feature>
<reference evidence="3 4" key="1">
    <citation type="journal article" date="2017" name="Curr. Biol.">
        <title>The Evolution of Venom by Co-option of Single-Copy Genes.</title>
        <authorList>
            <person name="Martinson E.O."/>
            <person name="Mrinalini"/>
            <person name="Kelkar Y.D."/>
            <person name="Chang C.H."/>
            <person name="Werren J.H."/>
        </authorList>
    </citation>
    <scope>NUCLEOTIDE SEQUENCE [LARGE SCALE GENOMIC DNA]</scope>
    <source>
        <strain evidence="3 4">Alberta</strain>
        <tissue evidence="3">Whole body</tissue>
    </source>
</reference>
<sequence>MQPPNRESLQPHNSFPNLQYYEISQSDASMSDQQSDNPSSSRQQNQQPTHLHQINLCTSSGIISQHQLQDILPGTVFGDPSMGHLHYHIYPSRRTINCSDSPSQGQIVPIPACRSHSRMEQMHSHEHNHQHYPRQPQPRTSLMRPPTSLDELAKERDNTRTPTLNRETLGRYSHVAEKNKNLSLVELSSESQAGLTGTKSGKCQCHAIHQQQEQLRQGLRLKRESDGNDNEPGRQPPALPPRPPPRPSNRRYELTASAVPADHRHVGSGEGSGGCCKKYVVLCCLCGGLSAAVGSLFLAVHAVLSAHTASLALFETVPSYIPGTMLIFMGLFTMLLARRKHRYGFLMKVCGSVSVVCALVCVLVTVTTTVVHMSRLQGLRECVYTARAKSCTCYGAPQSRASDPGVLFEGTPHCEAVHGALYACLRALFGVSVAGILACIFSCMLVYQLLSHEKKKMYWEQLELRCRSLYGQGAGPGLVSARPAGTCGCCNDCGGIGPWWAQSPGNLYTPNPDLAPSRRWRLPWSRSRGPAPSADSNYGFHGHQSAGAGQAQNGPHHQHQGPEGLMDPGVGGIVPYSILGPQSAGAYSVLQATGHDDPYAQNNGASPYSVLETAVPLWGPPPPYSDPNSPARRPMLAFPAADPRTRLSKRIDNFPMREDYSRSPDIKRPSGNYENAEQVSNDTDTETGGNNSEGRASRSNKHKKLLKGVENAGFQTQESNIQPKQSESELYFGDVSSCCGPESSLYDVATEKEGKDLKAKRVISLKNSPATVICSHRKYIYNTPISEKKILVKTESHQSEAGTSNYLQSSHFPKRPSSKRSRRQQPQQTSEIVNLPSNSSCSSNGDEPLAHSVHTSADVEYEVIRQQRRYGFEPTSSQNVSVVSVYSEQQQAVEQEAVASNDERRDESDDGAYGADEDCEEVADKEEREFDDYRPNFEEDVRPVNV</sequence>
<feature type="region of interest" description="Disordered" evidence="1">
    <location>
        <begin position="893"/>
        <end position="946"/>
    </location>
</feature>
<feature type="region of interest" description="Disordered" evidence="1">
    <location>
        <begin position="1"/>
        <end position="49"/>
    </location>
</feature>
<evidence type="ECO:0000256" key="2">
    <source>
        <dbReference type="SAM" id="Phobius"/>
    </source>
</evidence>
<dbReference type="PANTHER" id="PTHR39952">
    <property type="entry name" value="FI02073P"/>
    <property type="match status" value="1"/>
</dbReference>
<organism evidence="3 4">
    <name type="scientific">Trichomalopsis sarcophagae</name>
    <dbReference type="NCBI Taxonomy" id="543379"/>
    <lineage>
        <taxon>Eukaryota</taxon>
        <taxon>Metazoa</taxon>
        <taxon>Ecdysozoa</taxon>
        <taxon>Arthropoda</taxon>
        <taxon>Hexapoda</taxon>
        <taxon>Insecta</taxon>
        <taxon>Pterygota</taxon>
        <taxon>Neoptera</taxon>
        <taxon>Endopterygota</taxon>
        <taxon>Hymenoptera</taxon>
        <taxon>Apocrita</taxon>
        <taxon>Proctotrupomorpha</taxon>
        <taxon>Chalcidoidea</taxon>
        <taxon>Pteromalidae</taxon>
        <taxon>Pteromalinae</taxon>
        <taxon>Trichomalopsis</taxon>
    </lineage>
</organism>
<feature type="compositionally biased region" description="Acidic residues" evidence="1">
    <location>
        <begin position="915"/>
        <end position="924"/>
    </location>
</feature>
<keyword evidence="4" id="KW-1185">Reference proteome</keyword>
<feature type="compositionally biased region" description="Polar residues" evidence="1">
    <location>
        <begin position="799"/>
        <end position="811"/>
    </location>
</feature>
<gene>
    <name evidence="3" type="ORF">TSAR_014219</name>
</gene>
<proteinExistence type="predicted"/>
<feature type="region of interest" description="Disordered" evidence="1">
    <location>
        <begin position="126"/>
        <end position="145"/>
    </location>
</feature>
<evidence type="ECO:0000313" key="4">
    <source>
        <dbReference type="Proteomes" id="UP000215335"/>
    </source>
</evidence>
<feature type="compositionally biased region" description="Pro residues" evidence="1">
    <location>
        <begin position="234"/>
        <end position="247"/>
    </location>
</feature>
<protein>
    <submittedName>
        <fullName evidence="3">Uncharacterized protein</fullName>
    </submittedName>
</protein>
<feature type="compositionally biased region" description="Low complexity" evidence="1">
    <location>
        <begin position="24"/>
        <end position="48"/>
    </location>
</feature>
<keyword evidence="2" id="KW-1133">Transmembrane helix</keyword>
<dbReference type="PANTHER" id="PTHR39952:SF1">
    <property type="match status" value="1"/>
</dbReference>
<feature type="region of interest" description="Disordered" evidence="1">
    <location>
        <begin position="796"/>
        <end position="850"/>
    </location>
</feature>
<feature type="compositionally biased region" description="Basic and acidic residues" evidence="1">
    <location>
        <begin position="925"/>
        <end position="946"/>
    </location>
</feature>
<evidence type="ECO:0000313" key="3">
    <source>
        <dbReference type="EMBL" id="OXU31515.1"/>
    </source>
</evidence>
<feature type="region of interest" description="Disordered" evidence="1">
    <location>
        <begin position="223"/>
        <end position="251"/>
    </location>
</feature>
<feature type="transmembrane region" description="Helical" evidence="2">
    <location>
        <begin position="320"/>
        <end position="337"/>
    </location>
</feature>
<feature type="compositionally biased region" description="Basic residues" evidence="1">
    <location>
        <begin position="812"/>
        <end position="823"/>
    </location>
</feature>
<feature type="transmembrane region" description="Helical" evidence="2">
    <location>
        <begin position="349"/>
        <end position="371"/>
    </location>
</feature>
<feature type="compositionally biased region" description="Polar residues" evidence="1">
    <location>
        <begin position="672"/>
        <end position="694"/>
    </location>
</feature>
<comment type="caution">
    <text evidence="3">The sequence shown here is derived from an EMBL/GenBank/DDBJ whole genome shotgun (WGS) entry which is preliminary data.</text>
</comment>
<name>A0A232FLH8_9HYME</name>
<feature type="compositionally biased region" description="Polar residues" evidence="1">
    <location>
        <begin position="829"/>
        <end position="845"/>
    </location>
</feature>
<feature type="region of interest" description="Disordered" evidence="1">
    <location>
        <begin position="523"/>
        <end position="569"/>
    </location>
</feature>
<feature type="transmembrane region" description="Helical" evidence="2">
    <location>
        <begin position="427"/>
        <end position="450"/>
    </location>
</feature>
<feature type="compositionally biased region" description="Polar residues" evidence="1">
    <location>
        <begin position="1"/>
        <end position="17"/>
    </location>
</feature>
<dbReference type="OrthoDB" id="8194427at2759"/>
<dbReference type="Proteomes" id="UP000215335">
    <property type="component" value="Unassembled WGS sequence"/>
</dbReference>
<keyword evidence="2" id="KW-0472">Membrane</keyword>
<feature type="compositionally biased region" description="Basic and acidic residues" evidence="1">
    <location>
        <begin position="646"/>
        <end position="668"/>
    </location>
</feature>